<dbReference type="AlphaFoldDB" id="A0A6L8V7V6"/>
<evidence type="ECO:0000313" key="3">
    <source>
        <dbReference type="Proteomes" id="UP000481087"/>
    </source>
</evidence>
<evidence type="ECO:0000313" key="2">
    <source>
        <dbReference type="EMBL" id="MZQ85726.1"/>
    </source>
</evidence>
<dbReference type="RefSeq" id="WP_161410052.1">
    <property type="nucleotide sequence ID" value="NZ_WTUZ01000035.1"/>
</dbReference>
<evidence type="ECO:0000259" key="1">
    <source>
        <dbReference type="Pfam" id="PF14238"/>
    </source>
</evidence>
<dbReference type="EMBL" id="WTUZ01000035">
    <property type="protein sequence ID" value="MZQ85726.1"/>
    <property type="molecule type" value="Genomic_DNA"/>
</dbReference>
<accession>A0A6L8V7V6</accession>
<keyword evidence="3" id="KW-1185">Reference proteome</keyword>
<protein>
    <submittedName>
        <fullName evidence="2">DUF4340 domain-containing protein</fullName>
    </submittedName>
</protein>
<dbReference type="Proteomes" id="UP000481087">
    <property type="component" value="Unassembled WGS sequence"/>
</dbReference>
<dbReference type="Pfam" id="PF14238">
    <property type="entry name" value="DUF4340"/>
    <property type="match status" value="1"/>
</dbReference>
<reference evidence="2 3" key="1">
    <citation type="submission" date="2019-12" db="EMBL/GenBank/DDBJ databases">
        <title>Paenibacillus sp. nov. sp. isolated from soil.</title>
        <authorList>
            <person name="Kim J."/>
            <person name="Jeong S.E."/>
            <person name="Jung H.S."/>
            <person name="Jeon C.O."/>
        </authorList>
    </citation>
    <scope>NUCLEOTIDE SEQUENCE [LARGE SCALE GENOMIC DNA]</scope>
    <source>
        <strain evidence="2 3">5J-6</strain>
    </source>
</reference>
<organism evidence="2 3">
    <name type="scientific">Paenibacillus silvestris</name>
    <dbReference type="NCBI Taxonomy" id="2606219"/>
    <lineage>
        <taxon>Bacteria</taxon>
        <taxon>Bacillati</taxon>
        <taxon>Bacillota</taxon>
        <taxon>Bacilli</taxon>
        <taxon>Bacillales</taxon>
        <taxon>Paenibacillaceae</taxon>
        <taxon>Paenibacillus</taxon>
    </lineage>
</organism>
<name>A0A6L8V7V6_9BACL</name>
<proteinExistence type="predicted"/>
<comment type="caution">
    <text evidence="2">The sequence shown here is derived from an EMBL/GenBank/DDBJ whole genome shotgun (WGS) entry which is preliminary data.</text>
</comment>
<sequence length="310" mass="33892">MKRFIPTILLVVICIGGFWYASSKNFFQEKQEEPKTLLTLKQEDVQVLTVKTEEQQIDLNRTDSGWEMKKPAAAPMNTNQVDSWLDAIGLVTSTKVVEEQASNLANYGLDKPVGTYEVTMKDGSKKGLLVGTALPIEGFSYVQVEGSSAVYQVSDQTLSSLNKAPVDFAETSPFKIENDKVQSVKVTWKGQSWTLAKTDKDKVAAEANWKLGDKELKGADASPLLDELVFLHSTELPQPLAQKPTAGGELKVELGLSVEGKDVAEVYEGKVSEGQVWLAKQGGTWSYQLAMEDIQKLADAYAGKPAQPAS</sequence>
<dbReference type="InterPro" id="IPR025641">
    <property type="entry name" value="DUF4340"/>
</dbReference>
<gene>
    <name evidence="2" type="ORF">GQF01_26845</name>
</gene>
<feature type="domain" description="DUF4340" evidence="1">
    <location>
        <begin position="66"/>
        <end position="232"/>
    </location>
</feature>